<evidence type="ECO:0000256" key="1">
    <source>
        <dbReference type="SAM" id="MobiDB-lite"/>
    </source>
</evidence>
<accession>A0A8J5WKM2</accession>
<name>A0A8J5WKM2_ZIZPA</name>
<evidence type="ECO:0000313" key="2">
    <source>
        <dbReference type="EMBL" id="KAG8090137.1"/>
    </source>
</evidence>
<organism evidence="2 3">
    <name type="scientific">Zizania palustris</name>
    <name type="common">Northern wild rice</name>
    <dbReference type="NCBI Taxonomy" id="103762"/>
    <lineage>
        <taxon>Eukaryota</taxon>
        <taxon>Viridiplantae</taxon>
        <taxon>Streptophyta</taxon>
        <taxon>Embryophyta</taxon>
        <taxon>Tracheophyta</taxon>
        <taxon>Spermatophyta</taxon>
        <taxon>Magnoliopsida</taxon>
        <taxon>Liliopsida</taxon>
        <taxon>Poales</taxon>
        <taxon>Poaceae</taxon>
        <taxon>BOP clade</taxon>
        <taxon>Oryzoideae</taxon>
        <taxon>Oryzeae</taxon>
        <taxon>Zizaniinae</taxon>
        <taxon>Zizania</taxon>
    </lineage>
</organism>
<feature type="compositionally biased region" description="Basic residues" evidence="1">
    <location>
        <begin position="59"/>
        <end position="73"/>
    </location>
</feature>
<reference evidence="2" key="2">
    <citation type="submission" date="2021-02" db="EMBL/GenBank/DDBJ databases">
        <authorList>
            <person name="Kimball J.A."/>
            <person name="Haas M.W."/>
            <person name="Macchietto M."/>
            <person name="Kono T."/>
            <person name="Duquette J."/>
            <person name="Shao M."/>
        </authorList>
    </citation>
    <scope>NUCLEOTIDE SEQUENCE</scope>
    <source>
        <tissue evidence="2">Fresh leaf tissue</tissue>
    </source>
</reference>
<dbReference type="Proteomes" id="UP000729402">
    <property type="component" value="Unassembled WGS sequence"/>
</dbReference>
<sequence>MSMARGLSERRSTRRSSERGGDGAGKAEGGGDVAGERVIRRAAIRRCEGGGSRSEQGGWRKRRGCGPHARSRGGARGFCEGTRGRAGGATRGRAVAWQREGFARGRRAVVRRREGFARGHARSCGGARGTQRR</sequence>
<gene>
    <name evidence="2" type="ORF">GUJ93_ZPchr0011g28902</name>
</gene>
<feature type="compositionally biased region" description="Gly residues" evidence="1">
    <location>
        <begin position="22"/>
        <end position="33"/>
    </location>
</feature>
<reference evidence="2" key="1">
    <citation type="journal article" date="2021" name="bioRxiv">
        <title>Whole Genome Assembly and Annotation of Northern Wild Rice, Zizania palustris L., Supports a Whole Genome Duplication in the Zizania Genus.</title>
        <authorList>
            <person name="Haas M."/>
            <person name="Kono T."/>
            <person name="Macchietto M."/>
            <person name="Millas R."/>
            <person name="McGilp L."/>
            <person name="Shao M."/>
            <person name="Duquette J."/>
            <person name="Hirsch C.N."/>
            <person name="Kimball J."/>
        </authorList>
    </citation>
    <scope>NUCLEOTIDE SEQUENCE</scope>
    <source>
        <tissue evidence="2">Fresh leaf tissue</tissue>
    </source>
</reference>
<feature type="compositionally biased region" description="Basic and acidic residues" evidence="1">
    <location>
        <begin position="7"/>
        <end position="21"/>
    </location>
</feature>
<keyword evidence="3" id="KW-1185">Reference proteome</keyword>
<evidence type="ECO:0000313" key="3">
    <source>
        <dbReference type="Proteomes" id="UP000729402"/>
    </source>
</evidence>
<protein>
    <submittedName>
        <fullName evidence="2">Uncharacterized protein</fullName>
    </submittedName>
</protein>
<comment type="caution">
    <text evidence="2">The sequence shown here is derived from an EMBL/GenBank/DDBJ whole genome shotgun (WGS) entry which is preliminary data.</text>
</comment>
<proteinExistence type="predicted"/>
<dbReference type="AlphaFoldDB" id="A0A8J5WKM2"/>
<dbReference type="EMBL" id="JAAALK010000081">
    <property type="protein sequence ID" value="KAG8090137.1"/>
    <property type="molecule type" value="Genomic_DNA"/>
</dbReference>
<feature type="region of interest" description="Disordered" evidence="1">
    <location>
        <begin position="1"/>
        <end position="92"/>
    </location>
</feature>
<feature type="region of interest" description="Disordered" evidence="1">
    <location>
        <begin position="114"/>
        <end position="133"/>
    </location>
</feature>